<evidence type="ECO:0000256" key="5">
    <source>
        <dbReference type="ARBA" id="ARBA00022490"/>
    </source>
</evidence>
<dbReference type="PANTHER" id="PTHR34982:SF1">
    <property type="entry name" value="FLAGELLAR ASSEMBLY PROTEIN FLIH"/>
    <property type="match status" value="1"/>
</dbReference>
<protein>
    <recommendedName>
        <fullName evidence="10">Flagellar assembly protein FliH/Type III secretion system HrpE domain-containing protein</fullName>
    </recommendedName>
</protein>
<evidence type="ECO:0000259" key="10">
    <source>
        <dbReference type="Pfam" id="PF02108"/>
    </source>
</evidence>
<dbReference type="GO" id="GO:0044781">
    <property type="term" value="P:bacterial-type flagellum organization"/>
    <property type="evidence" value="ECO:0007669"/>
    <property type="project" value="UniProtKB-KW"/>
</dbReference>
<dbReference type="GO" id="GO:0071973">
    <property type="term" value="P:bacterial-type flagellum-dependent cell motility"/>
    <property type="evidence" value="ECO:0007669"/>
    <property type="project" value="InterPro"/>
</dbReference>
<dbReference type="PANTHER" id="PTHR34982">
    <property type="entry name" value="YOP PROTEINS TRANSLOCATION PROTEIN L"/>
    <property type="match status" value="1"/>
</dbReference>
<feature type="region of interest" description="Disordered" evidence="9">
    <location>
        <begin position="74"/>
        <end position="114"/>
    </location>
</feature>
<accession>A0A7G8TFI9</accession>
<keyword evidence="5" id="KW-0963">Cytoplasm</keyword>
<evidence type="ECO:0000256" key="3">
    <source>
        <dbReference type="ARBA" id="ARBA00006602"/>
    </source>
</evidence>
<dbReference type="PRINTS" id="PR01003">
    <property type="entry name" value="FLGFLIH"/>
</dbReference>
<dbReference type="GO" id="GO:0003774">
    <property type="term" value="F:cytoskeletal motor activity"/>
    <property type="evidence" value="ECO:0007669"/>
    <property type="project" value="InterPro"/>
</dbReference>
<dbReference type="InterPro" id="IPR018035">
    <property type="entry name" value="Flagellar_FliH/T3SS_HrpE"/>
</dbReference>
<keyword evidence="6" id="KW-1005">Bacterial flagellum biogenesis</keyword>
<dbReference type="EMBL" id="CP060286">
    <property type="protein sequence ID" value="QNK42380.1"/>
    <property type="molecule type" value="Genomic_DNA"/>
</dbReference>
<dbReference type="Pfam" id="PF02108">
    <property type="entry name" value="FliH"/>
    <property type="match status" value="1"/>
</dbReference>
<comment type="similarity">
    <text evidence="3">Belongs to the FliH family.</text>
</comment>
<dbReference type="Proteomes" id="UP000515909">
    <property type="component" value="Chromosome"/>
</dbReference>
<dbReference type="KEGG" id="cfem:HCR03_09315"/>
<gene>
    <name evidence="11" type="ORF">HCR03_09315</name>
</gene>
<dbReference type="GO" id="GO:0015031">
    <property type="term" value="P:protein transport"/>
    <property type="evidence" value="ECO:0007669"/>
    <property type="project" value="UniProtKB-KW"/>
</dbReference>
<keyword evidence="4" id="KW-0813">Transport</keyword>
<evidence type="ECO:0000256" key="6">
    <source>
        <dbReference type="ARBA" id="ARBA00022795"/>
    </source>
</evidence>
<dbReference type="InterPro" id="IPR000563">
    <property type="entry name" value="Flag_FliH"/>
</dbReference>
<dbReference type="AlphaFoldDB" id="A0A7G8TFI9"/>
<keyword evidence="8" id="KW-1006">Bacterial flagellum protein export</keyword>
<dbReference type="RefSeq" id="WP_187037837.1">
    <property type="nucleotide sequence ID" value="NZ_CP060286.1"/>
</dbReference>
<organism evidence="11 12">
    <name type="scientific">Caproicibacter fermentans</name>
    <dbReference type="NCBI Taxonomy" id="2576756"/>
    <lineage>
        <taxon>Bacteria</taxon>
        <taxon>Bacillati</taxon>
        <taxon>Bacillota</taxon>
        <taxon>Clostridia</taxon>
        <taxon>Eubacteriales</taxon>
        <taxon>Acutalibacteraceae</taxon>
        <taxon>Caproicibacter</taxon>
    </lineage>
</organism>
<keyword evidence="7" id="KW-0653">Protein transport</keyword>
<dbReference type="GO" id="GO:0005829">
    <property type="term" value="C:cytosol"/>
    <property type="evidence" value="ECO:0007669"/>
    <property type="project" value="TreeGrafter"/>
</dbReference>
<feature type="compositionally biased region" description="Basic and acidic residues" evidence="9">
    <location>
        <begin position="74"/>
        <end position="91"/>
    </location>
</feature>
<evidence type="ECO:0000256" key="2">
    <source>
        <dbReference type="ARBA" id="ARBA00004496"/>
    </source>
</evidence>
<evidence type="ECO:0000256" key="1">
    <source>
        <dbReference type="ARBA" id="ARBA00003041"/>
    </source>
</evidence>
<sequence>MSKVIKASQYGPFMEEPVFQSAGVGHASVEEQRKLILEEAFQKAKQIIESAQSYSSAQLRDCAQRVEEELQEAKKQGYQDGFSRGREEGEKAGLQSGMRQGISEGEKRADEENQTRLNELSEMIRSVEKSKTEILAKFESDLTDLAVTIAKTIIKRELEADPGVLHAIVQNAVDSYRNQAWVRIYVSGNTAKLLTKADVSIAKELESVSDHVKVAVTPGIGDEACVIEMPDQVIDAGVDTQLNKIQSAMHDSERSEQ</sequence>
<proteinExistence type="inferred from homology"/>
<dbReference type="GO" id="GO:0009288">
    <property type="term" value="C:bacterial-type flagellum"/>
    <property type="evidence" value="ECO:0007669"/>
    <property type="project" value="InterPro"/>
</dbReference>
<evidence type="ECO:0000256" key="9">
    <source>
        <dbReference type="SAM" id="MobiDB-lite"/>
    </source>
</evidence>
<evidence type="ECO:0000256" key="8">
    <source>
        <dbReference type="ARBA" id="ARBA00023225"/>
    </source>
</evidence>
<comment type="subcellular location">
    <subcellularLocation>
        <location evidence="2">Cytoplasm</location>
    </subcellularLocation>
</comment>
<reference evidence="11 12" key="1">
    <citation type="submission" date="2020-08" db="EMBL/GenBank/DDBJ databases">
        <title>The isolate Caproiciproducens sp. 7D4C2 produces n-caproate at mildly acidic conditions from hexoses: genome and rBOX comparison with related strains and chain-elongating bacteria.</title>
        <authorList>
            <person name="Esquivel-Elizondo S."/>
            <person name="Bagci C."/>
            <person name="Temovska M."/>
            <person name="Jeon B.S."/>
            <person name="Bessarab I."/>
            <person name="Williams R.B.H."/>
            <person name="Huson D.H."/>
            <person name="Angenent L.T."/>
        </authorList>
    </citation>
    <scope>NUCLEOTIDE SEQUENCE [LARGE SCALE GENOMIC DNA]</scope>
    <source>
        <strain evidence="11 12">7D4C2</strain>
    </source>
</reference>
<evidence type="ECO:0000313" key="12">
    <source>
        <dbReference type="Proteomes" id="UP000515909"/>
    </source>
</evidence>
<comment type="function">
    <text evidence="1">Needed for flagellar regrowth and assembly.</text>
</comment>
<dbReference type="InterPro" id="IPR051472">
    <property type="entry name" value="T3SS_Stator/FliH"/>
</dbReference>
<feature type="domain" description="Flagellar assembly protein FliH/Type III secretion system HrpE" evidence="10">
    <location>
        <begin position="117"/>
        <end position="245"/>
    </location>
</feature>
<evidence type="ECO:0000256" key="4">
    <source>
        <dbReference type="ARBA" id="ARBA00022448"/>
    </source>
</evidence>
<feature type="compositionally biased region" description="Basic and acidic residues" evidence="9">
    <location>
        <begin position="104"/>
        <end position="114"/>
    </location>
</feature>
<evidence type="ECO:0000256" key="7">
    <source>
        <dbReference type="ARBA" id="ARBA00022927"/>
    </source>
</evidence>
<evidence type="ECO:0000313" key="11">
    <source>
        <dbReference type="EMBL" id="QNK42380.1"/>
    </source>
</evidence>
<name>A0A7G8TFI9_9FIRM</name>